<dbReference type="InterPro" id="IPR050407">
    <property type="entry name" value="Geranylgeranyl_reductase"/>
</dbReference>
<dbReference type="Gene3D" id="3.50.50.60">
    <property type="entry name" value="FAD/NAD(P)-binding domain"/>
    <property type="match status" value="1"/>
</dbReference>
<gene>
    <name evidence="1" type="ORF">A2257_04070</name>
</gene>
<evidence type="ECO:0008006" key="3">
    <source>
        <dbReference type="Google" id="ProtNLM"/>
    </source>
</evidence>
<dbReference type="Proteomes" id="UP000177407">
    <property type="component" value="Unassembled WGS sequence"/>
</dbReference>
<organism evidence="1 2">
    <name type="scientific">Candidatus Falkowbacteria bacterium RIFOXYA2_FULL_38_12</name>
    <dbReference type="NCBI Taxonomy" id="1797993"/>
    <lineage>
        <taxon>Bacteria</taxon>
        <taxon>Candidatus Falkowiibacteriota</taxon>
    </lineage>
</organism>
<comment type="caution">
    <text evidence="1">The sequence shown here is derived from an EMBL/GenBank/DDBJ whole genome shotgun (WGS) entry which is preliminary data.</text>
</comment>
<evidence type="ECO:0000313" key="1">
    <source>
        <dbReference type="EMBL" id="OGF20508.1"/>
    </source>
</evidence>
<sequence length="431" mass="48582">MNENEFDIIVVGASFAGMSFVRNLPRNSNLKILVVDAKVAIGATVESTGLITEHTRRLFSGFFDIDQYITNKITTIGVITTDFEECFFSKQPTPWIYQTDTKKLIQSLASNLPPNVTVWPDTFYLENDKPDDFGWMNITLTKQGKNVNLKTKFLIGADGGNSRVAKINNLDENKKFLFGIEEVYFGKINLGPNPNETIYHFWFGEFSLGYGGWLSSTIIEGRPAFRIGLAKKIGDSKDSKKILQQFTTILLQKKIITIENQDNSSCGTYGSNIPIGGPLQKFYCTGVMLIGDAAGFCGAFSADGIKGAVISGIESAKIVSTYLSCKLPDNSILKSLHTRMNAHHNVITYYKKQIFYRFVWDIMRSNRTFRQMFKIIKKEKEGFLKQFCDSKEKGKGLIFVVLKLRNIPSLILYAFYLLIDLFKSKSVKNTD</sequence>
<reference evidence="1 2" key="1">
    <citation type="journal article" date="2016" name="Nat. Commun.">
        <title>Thousands of microbial genomes shed light on interconnected biogeochemical processes in an aquifer system.</title>
        <authorList>
            <person name="Anantharaman K."/>
            <person name="Brown C.T."/>
            <person name="Hug L.A."/>
            <person name="Sharon I."/>
            <person name="Castelle C.J."/>
            <person name="Probst A.J."/>
            <person name="Thomas B.C."/>
            <person name="Singh A."/>
            <person name="Wilkins M.J."/>
            <person name="Karaoz U."/>
            <person name="Brodie E.L."/>
            <person name="Williams K.H."/>
            <person name="Hubbard S.S."/>
            <person name="Banfield J.F."/>
        </authorList>
    </citation>
    <scope>NUCLEOTIDE SEQUENCE [LARGE SCALE GENOMIC DNA]</scope>
</reference>
<evidence type="ECO:0000313" key="2">
    <source>
        <dbReference type="Proteomes" id="UP000177407"/>
    </source>
</evidence>
<dbReference type="InterPro" id="IPR036188">
    <property type="entry name" value="FAD/NAD-bd_sf"/>
</dbReference>
<dbReference type="PANTHER" id="PTHR42685:SF22">
    <property type="entry name" value="CONDITIONED MEDIUM FACTOR RECEPTOR 1"/>
    <property type="match status" value="1"/>
</dbReference>
<name>A0A1F5S1E9_9BACT</name>
<dbReference type="AlphaFoldDB" id="A0A1F5S1E9"/>
<dbReference type="PANTHER" id="PTHR42685">
    <property type="entry name" value="GERANYLGERANYL DIPHOSPHATE REDUCTASE"/>
    <property type="match status" value="1"/>
</dbReference>
<accession>A0A1F5S1E9</accession>
<protein>
    <recommendedName>
        <fullName evidence="3">FAD-binding domain-containing protein</fullName>
    </recommendedName>
</protein>
<dbReference type="EMBL" id="MFGA01000023">
    <property type="protein sequence ID" value="OGF20508.1"/>
    <property type="molecule type" value="Genomic_DNA"/>
</dbReference>
<proteinExistence type="predicted"/>
<dbReference type="SUPFAM" id="SSF51905">
    <property type="entry name" value="FAD/NAD(P)-binding domain"/>
    <property type="match status" value="1"/>
</dbReference>